<evidence type="ECO:0000313" key="3">
    <source>
        <dbReference type="Proteomes" id="UP001589645"/>
    </source>
</evidence>
<organism evidence="2 3">
    <name type="scientific">Vibrio olivae</name>
    <dbReference type="NCBI Taxonomy" id="1243002"/>
    <lineage>
        <taxon>Bacteria</taxon>
        <taxon>Pseudomonadati</taxon>
        <taxon>Pseudomonadota</taxon>
        <taxon>Gammaproteobacteria</taxon>
        <taxon>Vibrionales</taxon>
        <taxon>Vibrionaceae</taxon>
        <taxon>Vibrio</taxon>
    </lineage>
</organism>
<reference evidence="2 3" key="1">
    <citation type="submission" date="2024-09" db="EMBL/GenBank/DDBJ databases">
        <authorList>
            <person name="Sun Q."/>
            <person name="Mori K."/>
        </authorList>
    </citation>
    <scope>NUCLEOTIDE SEQUENCE [LARGE SCALE GENOMIC DNA]</scope>
    <source>
        <strain evidence="2 3">CECT 8064</strain>
    </source>
</reference>
<feature type="signal peptide" evidence="1">
    <location>
        <begin position="1"/>
        <end position="18"/>
    </location>
</feature>
<evidence type="ECO:0000256" key="1">
    <source>
        <dbReference type="SAM" id="SignalP"/>
    </source>
</evidence>
<dbReference type="RefSeq" id="WP_390191319.1">
    <property type="nucleotide sequence ID" value="NZ_JBHMEP010000001.1"/>
</dbReference>
<dbReference type="EMBL" id="JBHMEP010000001">
    <property type="protein sequence ID" value="MFB9135068.1"/>
    <property type="molecule type" value="Genomic_DNA"/>
</dbReference>
<proteinExistence type="predicted"/>
<accession>A0ABV5HLK7</accession>
<sequence>MFKLATVIFTAAVSTTFAAGALASDIEMNVVEHGSEASVLVTRDGQPVADKTIQVSGLDQDTYKTSTGGAVIVRNDTRQLRKATFTVTADDGESLTTQTWLARPQN</sequence>
<gene>
    <name evidence="2" type="ORF">ACFFUV_08845</name>
</gene>
<keyword evidence="1" id="KW-0732">Signal</keyword>
<name>A0ABV5HLK7_9VIBR</name>
<feature type="chain" id="PRO_5047341134" evidence="1">
    <location>
        <begin position="19"/>
        <end position="106"/>
    </location>
</feature>
<keyword evidence="3" id="KW-1185">Reference proteome</keyword>
<evidence type="ECO:0000313" key="2">
    <source>
        <dbReference type="EMBL" id="MFB9135068.1"/>
    </source>
</evidence>
<comment type="caution">
    <text evidence="2">The sequence shown here is derived from an EMBL/GenBank/DDBJ whole genome shotgun (WGS) entry which is preliminary data.</text>
</comment>
<dbReference type="Proteomes" id="UP001589645">
    <property type="component" value="Unassembled WGS sequence"/>
</dbReference>
<protein>
    <submittedName>
        <fullName evidence="2">Uncharacterized protein</fullName>
    </submittedName>
</protein>